<comment type="caution">
    <text evidence="3">The sequence shown here is derived from an EMBL/GenBank/DDBJ whole genome shotgun (WGS) entry which is preliminary data.</text>
</comment>
<dbReference type="Proteomes" id="UP000013167">
    <property type="component" value="Unassembled WGS sequence"/>
</dbReference>
<protein>
    <submittedName>
        <fullName evidence="3">Uncharacterized protein</fullName>
    </submittedName>
</protein>
<dbReference type="OrthoDB" id="8904808at2"/>
<accession>N0DZ97</accession>
<evidence type="ECO:0000313" key="4">
    <source>
        <dbReference type="Proteomes" id="UP000013167"/>
    </source>
</evidence>
<dbReference type="EMBL" id="CAIZ01000016">
    <property type="protein sequence ID" value="CCH68681.1"/>
    <property type="molecule type" value="Genomic_DNA"/>
</dbReference>
<dbReference type="AlphaFoldDB" id="N0DZ97"/>
<dbReference type="Pfam" id="PF10066">
    <property type="entry name" value="DUF2304"/>
    <property type="match status" value="1"/>
</dbReference>
<feature type="region of interest" description="Disordered" evidence="1">
    <location>
        <begin position="118"/>
        <end position="138"/>
    </location>
</feature>
<keyword evidence="2" id="KW-1133">Transmembrane helix</keyword>
<feature type="transmembrane region" description="Helical" evidence="2">
    <location>
        <begin position="35"/>
        <end position="57"/>
    </location>
</feature>
<dbReference type="HOGENOM" id="CLU_140283_0_0_11"/>
<evidence type="ECO:0000256" key="2">
    <source>
        <dbReference type="SAM" id="Phobius"/>
    </source>
</evidence>
<keyword evidence="4" id="KW-1185">Reference proteome</keyword>
<organism evidence="3 4">
    <name type="scientific">Phycicoccus elongatus Lp2</name>
    <dbReference type="NCBI Taxonomy" id="1193181"/>
    <lineage>
        <taxon>Bacteria</taxon>
        <taxon>Bacillati</taxon>
        <taxon>Actinomycetota</taxon>
        <taxon>Actinomycetes</taxon>
        <taxon>Micrococcales</taxon>
        <taxon>Intrasporangiaceae</taxon>
        <taxon>Phycicoccus</taxon>
    </lineage>
</organism>
<keyword evidence="2" id="KW-0812">Transmembrane</keyword>
<proteinExistence type="predicted"/>
<keyword evidence="2" id="KW-0472">Membrane</keyword>
<gene>
    <name evidence="3" type="ORF">BN10_1120007</name>
</gene>
<evidence type="ECO:0000313" key="3">
    <source>
        <dbReference type="EMBL" id="CCH68681.1"/>
    </source>
</evidence>
<dbReference type="STRING" id="1193181.BN10_1120007"/>
<evidence type="ECO:0000256" key="1">
    <source>
        <dbReference type="SAM" id="MobiDB-lite"/>
    </source>
</evidence>
<name>N0DZ97_9MICO</name>
<sequence>MRTLIIQLVLIAATGAIVWRFLSGVGQRSQAVRRIALLVFGVLAVASILFPETWTMAANFIGVGRGTDLILYMLVVAFFSFMATTFKRSRDADIRYTKLARRLALDEAVPPSVHRATTAVELPSDVTDDREDDAPGKV</sequence>
<dbReference type="eggNOG" id="COG2456">
    <property type="taxonomic scope" value="Bacteria"/>
</dbReference>
<dbReference type="InterPro" id="IPR019277">
    <property type="entry name" value="DUF2304"/>
</dbReference>
<feature type="transmembrane region" description="Helical" evidence="2">
    <location>
        <begin position="6"/>
        <end position="23"/>
    </location>
</feature>
<dbReference type="RefSeq" id="WP_010851580.1">
    <property type="nucleotide sequence ID" value="NZ_HF570956.1"/>
</dbReference>
<feature type="transmembrane region" description="Helical" evidence="2">
    <location>
        <begin position="69"/>
        <end position="86"/>
    </location>
</feature>
<reference evidence="3 4" key="1">
    <citation type="journal article" date="2013" name="ISME J.">
        <title>A metabolic model for members of the genus Tetrasphaera involved in enhanced biological phosphorus removal.</title>
        <authorList>
            <person name="Kristiansen R."/>
            <person name="Nguyen H.T.T."/>
            <person name="Saunders A.M."/>
            <person name="Nielsen J.L."/>
            <person name="Wimmer R."/>
            <person name="Le V.Q."/>
            <person name="McIlroy S.J."/>
            <person name="Petrovski S."/>
            <person name="Seviour R.J."/>
            <person name="Calteau A."/>
            <person name="Nielsen K.L."/>
            <person name="Nielsen P.H."/>
        </authorList>
    </citation>
    <scope>NUCLEOTIDE SEQUENCE [LARGE SCALE GENOMIC DNA]</scope>
    <source>
        <strain evidence="3 4">Lp2</strain>
    </source>
</reference>